<sequence length="234" mass="26591">MTQIRLPGQAHVADGPHDQSGMYLMHHAFRRDLDRFRNAVHLTPVEDQNTWRALAARWGRLAEVLHHHHKVEDDHMWPLVRRRVEERSDSRGREVLESMAAEHDLIDPALEACGRGLEAMAAAPSQDRRNALDVHVSATRTLLLEHLRHEETEALPLLQRMLTVEDYAIAEEAAQKGYPVRMTGFLVPWVADGVPPDIVRHTLGKAGPAYQLLLQVCRPFYARAERRAFAHVGS</sequence>
<dbReference type="Pfam" id="PF01814">
    <property type="entry name" value="Hemerythrin"/>
    <property type="match status" value="1"/>
</dbReference>
<accession>A0A2P2CAU7</accession>
<feature type="domain" description="Hemerythrin-like" evidence="1">
    <location>
        <begin position="23"/>
        <end position="158"/>
    </location>
</feature>
<dbReference type="InterPro" id="IPR012312">
    <property type="entry name" value="Hemerythrin-like"/>
</dbReference>
<organism evidence="2">
    <name type="scientific">metagenome</name>
    <dbReference type="NCBI Taxonomy" id="256318"/>
    <lineage>
        <taxon>unclassified sequences</taxon>
        <taxon>metagenomes</taxon>
    </lineage>
</organism>
<dbReference type="Gene3D" id="1.20.120.520">
    <property type="entry name" value="nmb1532 protein domain like"/>
    <property type="match status" value="1"/>
</dbReference>
<dbReference type="AlphaFoldDB" id="A0A2P2CAU7"/>
<evidence type="ECO:0000259" key="1">
    <source>
        <dbReference type="Pfam" id="PF01814"/>
    </source>
</evidence>
<reference evidence="2" key="1">
    <citation type="submission" date="2015-08" db="EMBL/GenBank/DDBJ databases">
        <authorList>
            <person name="Babu N.S."/>
            <person name="Beckwith C.J."/>
            <person name="Beseler K.G."/>
            <person name="Brison A."/>
            <person name="Carone J.V."/>
            <person name="Caskin T.P."/>
            <person name="Diamond M."/>
            <person name="Durham M.E."/>
            <person name="Foxe J.M."/>
            <person name="Go M."/>
            <person name="Henderson B.A."/>
            <person name="Jones I.B."/>
            <person name="McGettigan J.A."/>
            <person name="Micheletti S.J."/>
            <person name="Nasrallah M.E."/>
            <person name="Ortiz D."/>
            <person name="Piller C.R."/>
            <person name="Privatt S.R."/>
            <person name="Schneider S.L."/>
            <person name="Sharp S."/>
            <person name="Smith T.C."/>
            <person name="Stanton J.D."/>
            <person name="Ullery H.E."/>
            <person name="Wilson R.J."/>
            <person name="Serrano M.G."/>
            <person name="Buck G."/>
            <person name="Lee V."/>
            <person name="Wang Y."/>
            <person name="Carvalho R."/>
            <person name="Voegtly L."/>
            <person name="Shi R."/>
            <person name="Duckworth R."/>
            <person name="Johnson A."/>
            <person name="Loviza R."/>
            <person name="Walstead R."/>
            <person name="Shah Z."/>
            <person name="Kiflezghi M."/>
            <person name="Wade K."/>
            <person name="Ball S.L."/>
            <person name="Bradley K.W."/>
            <person name="Asai D.J."/>
            <person name="Bowman C.A."/>
            <person name="Russell D.A."/>
            <person name="Pope W.H."/>
            <person name="Jacobs-Sera D."/>
            <person name="Hendrix R.W."/>
            <person name="Hatfull G.F."/>
        </authorList>
    </citation>
    <scope>NUCLEOTIDE SEQUENCE</scope>
</reference>
<proteinExistence type="predicted"/>
<dbReference type="CDD" id="cd12108">
    <property type="entry name" value="Hr-like"/>
    <property type="match status" value="1"/>
</dbReference>
<protein>
    <recommendedName>
        <fullName evidence="1">Hemerythrin-like domain-containing protein</fullName>
    </recommendedName>
</protein>
<name>A0A2P2CAU7_9ZZZZ</name>
<evidence type="ECO:0000313" key="2">
    <source>
        <dbReference type="EMBL" id="CUR59100.1"/>
    </source>
</evidence>
<gene>
    <name evidence="2" type="ORF">NOCA2570025</name>
</gene>
<dbReference type="EMBL" id="CZKA01000053">
    <property type="protein sequence ID" value="CUR59100.1"/>
    <property type="molecule type" value="Genomic_DNA"/>
</dbReference>